<reference evidence="1 2" key="1">
    <citation type="submission" date="2018-02" db="EMBL/GenBank/DDBJ databases">
        <title>Draft genome sequence of Streptococcus oricebi CCUG 70868T type strain.</title>
        <authorList>
            <person name="Mendez V."/>
            <person name="Salva-Serra F."/>
            <person name="Jaen-Luchoro D."/>
            <person name="Gonzales-Siles L."/>
            <person name="Karlsson R."/>
            <person name="Engstrom-Jakobsson H."/>
            <person name="Busquets A."/>
            <person name="Gomila M."/>
            <person name="Pineiro-Iglesias B."/>
            <person name="Bennasar-Figueras A."/>
            <person name="Seeger M."/>
            <person name="Moore E."/>
        </authorList>
    </citation>
    <scope>NUCLEOTIDE SEQUENCE [LARGE SCALE GENOMIC DNA]</scope>
    <source>
        <strain evidence="1 2">CCUG 70868</strain>
    </source>
</reference>
<accession>A0ABS5B5T7</accession>
<organism evidence="1 2">
    <name type="scientific">Streptococcus oricebi</name>
    <dbReference type="NCBI Taxonomy" id="1547447"/>
    <lineage>
        <taxon>Bacteria</taxon>
        <taxon>Bacillati</taxon>
        <taxon>Bacillota</taxon>
        <taxon>Bacilli</taxon>
        <taxon>Lactobacillales</taxon>
        <taxon>Streptococcaceae</taxon>
        <taxon>Streptococcus</taxon>
    </lineage>
</organism>
<dbReference type="EMBL" id="PRDG01000006">
    <property type="protein sequence ID" value="MBP2624190.1"/>
    <property type="molecule type" value="Genomic_DNA"/>
</dbReference>
<gene>
    <name evidence="1" type="ORF">C4K46_09605</name>
</gene>
<evidence type="ECO:0008006" key="3">
    <source>
        <dbReference type="Google" id="ProtNLM"/>
    </source>
</evidence>
<protein>
    <recommendedName>
        <fullName evidence="3">PRC-barrel domain-containing protein</fullName>
    </recommendedName>
</protein>
<name>A0ABS5B5T7_9STRE</name>
<evidence type="ECO:0000313" key="2">
    <source>
        <dbReference type="Proteomes" id="UP001519296"/>
    </source>
</evidence>
<dbReference type="Proteomes" id="UP001519296">
    <property type="component" value="Unassembled WGS sequence"/>
</dbReference>
<proteinExistence type="predicted"/>
<dbReference type="RefSeq" id="WP_209628951.1">
    <property type="nucleotide sequence ID" value="NZ_PRDG01000006.1"/>
</dbReference>
<keyword evidence="2" id="KW-1185">Reference proteome</keyword>
<sequence length="481" mass="51260">MIMKSCKTIIGTVIIEIEKGTGLGEIHQVLVDEGMLLSNHPLTFVVKSNQPDQPYALLPGRNIHGIGDFAVMVENSSALQDIDEAALKVLNDKQGAVFDEMVITIDGNKIGRVVDYHIDDQHEIGFLIVQPEDASADIQIPKSRILMVGKEYIILNEEKAMSVVAESPVPVRQEAASPVLEVVEPSPVVEEAPVVAEEVSAPVQEESLLAEAAPVAPLAEAPIEPAVEVVEPVAEVVAEPSPVAEPVVEDSSDFEPLVQETPQEAPVAASPAAQVESSKPASFEEVLGDDNFDLDAMLAELYAKPALEPSPAPQAAVAEPAAQAVVEPVVEAVAPVAEPVAEVVAPVAEAVVEPVAPVAPVAQEVAEPAETGRKMSLEEAFASIPSVKQDEFSAKTPEKPAEKVETASTKRVVPITYLNNEGSTFLNEQKRLLLGKKLQKDLVSTDGNTVLYSGDTVTDETIDLLRRIDRKLLVRLAECVV</sequence>
<comment type="caution">
    <text evidence="1">The sequence shown here is derived from an EMBL/GenBank/DDBJ whole genome shotgun (WGS) entry which is preliminary data.</text>
</comment>
<evidence type="ECO:0000313" key="1">
    <source>
        <dbReference type="EMBL" id="MBP2624190.1"/>
    </source>
</evidence>